<dbReference type="FunFam" id="3.40.309.10:FF:000003">
    <property type="entry name" value="Aldehyde dehydrogenase"/>
    <property type="match status" value="1"/>
</dbReference>
<feature type="active site" evidence="5">
    <location>
        <position position="243"/>
    </location>
</feature>
<evidence type="ECO:0000256" key="4">
    <source>
        <dbReference type="PIRNR" id="PIRNR036492"/>
    </source>
</evidence>
<evidence type="ECO:0000313" key="9">
    <source>
        <dbReference type="EMBL" id="MBD1371028.1"/>
    </source>
</evidence>
<keyword evidence="2 4" id="KW-0560">Oxidoreductase</keyword>
<gene>
    <name evidence="9" type="ORF">IC620_01465</name>
</gene>
<dbReference type="PANTHER" id="PTHR43570:SF16">
    <property type="entry name" value="ALDEHYDE DEHYDROGENASE TYPE III, ISOFORM Q"/>
    <property type="match status" value="1"/>
</dbReference>
<evidence type="ECO:0000256" key="3">
    <source>
        <dbReference type="ARBA" id="ARBA00023027"/>
    </source>
</evidence>
<dbReference type="Pfam" id="PF00171">
    <property type="entry name" value="Aldedh"/>
    <property type="match status" value="1"/>
</dbReference>
<proteinExistence type="inferred from homology"/>
<accession>A0A926NCQ4</accession>
<name>A0A926NCQ4_9BACL</name>
<dbReference type="InterPro" id="IPR012394">
    <property type="entry name" value="Aldehyde_DH_NAD(P)"/>
</dbReference>
<evidence type="ECO:0000256" key="2">
    <source>
        <dbReference type="ARBA" id="ARBA00023002"/>
    </source>
</evidence>
<dbReference type="InterPro" id="IPR016160">
    <property type="entry name" value="Ald_DH_CS_CYS"/>
</dbReference>
<dbReference type="RefSeq" id="WP_191139363.1">
    <property type="nucleotide sequence ID" value="NZ_JACXAG020000002.1"/>
</dbReference>
<feature type="domain" description="Aldehyde dehydrogenase" evidence="8">
    <location>
        <begin position="2"/>
        <end position="426"/>
    </location>
</feature>
<dbReference type="GO" id="GO:0005737">
    <property type="term" value="C:cytoplasm"/>
    <property type="evidence" value="ECO:0007669"/>
    <property type="project" value="TreeGrafter"/>
</dbReference>
<dbReference type="Gene3D" id="3.40.309.10">
    <property type="entry name" value="Aldehyde Dehydrogenase, Chain A, domain 2"/>
    <property type="match status" value="1"/>
</dbReference>
<feature type="active site" evidence="5 6">
    <location>
        <position position="209"/>
    </location>
</feature>
<comment type="caution">
    <text evidence="9">The sequence shown here is derived from an EMBL/GenBank/DDBJ whole genome shotgun (WGS) entry which is preliminary data.</text>
</comment>
<dbReference type="PROSITE" id="PS00687">
    <property type="entry name" value="ALDEHYDE_DEHYDR_GLU"/>
    <property type="match status" value="1"/>
</dbReference>
<organism evidence="9 10">
    <name type="scientific">Polycladospora coralii</name>
    <dbReference type="NCBI Taxonomy" id="2771432"/>
    <lineage>
        <taxon>Bacteria</taxon>
        <taxon>Bacillati</taxon>
        <taxon>Bacillota</taxon>
        <taxon>Bacilli</taxon>
        <taxon>Bacillales</taxon>
        <taxon>Thermoactinomycetaceae</taxon>
        <taxon>Polycladospora</taxon>
    </lineage>
</organism>
<dbReference type="GO" id="GO:0004029">
    <property type="term" value="F:aldehyde dehydrogenase (NAD+) activity"/>
    <property type="evidence" value="ECO:0007669"/>
    <property type="project" value="TreeGrafter"/>
</dbReference>
<dbReference type="InterPro" id="IPR015590">
    <property type="entry name" value="Aldehyde_DH_dom"/>
</dbReference>
<keyword evidence="3" id="KW-0520">NAD</keyword>
<reference evidence="9" key="1">
    <citation type="submission" date="2020-09" db="EMBL/GenBank/DDBJ databases">
        <title>A novel bacterium of genus Hazenella, isolated from South China Sea.</title>
        <authorList>
            <person name="Huang H."/>
            <person name="Mo K."/>
            <person name="Hu Y."/>
        </authorList>
    </citation>
    <scope>NUCLEOTIDE SEQUENCE</scope>
    <source>
        <strain evidence="9">IB182357</strain>
    </source>
</reference>
<sequence length="455" mass="51543">MDVKQIVSEQKKFFDQKGTRDIEYRIRNLEKLRDAIKRYEPDIVNAIKKDLNKSEFDTYLTEIGFVLSEIKHTIKHLRRWAKPERVGTSKLLLGSKSTIYKEPYGVTLIISPWNYPFQLLISPLVGAIAAGNCIIMKPSEFTPHVSQCIGQMIEGIFDPHYITVIEGDAEVSQAIMKEPIDHIFFTGSVPVGRIIMAEAAKTLTPLVLELGGKSPAIVECDANLKLTAKRLVWGKFVNAGQTCVAPDYLLVHERVKDELLVLMKEAIIEFYGDKPLENENYTHIVNERHFDRLAKLLEGENEFYWGGDKNREALSIEPTIIDGVDWKHITMEDEIFGPILPVLTFNDLDKAVAEVKQLPKPLALYIFSEDRRKQQFILESVPYGGGCINDTLIHLATPHLPFGGIGPSGMGAYHGKFSFDAFTHQKGIVKQTTRFDVPVRYPSFKDGLKWLKKLL</sequence>
<dbReference type="PANTHER" id="PTHR43570">
    <property type="entry name" value="ALDEHYDE DEHYDROGENASE"/>
    <property type="match status" value="1"/>
</dbReference>
<dbReference type="InterPro" id="IPR016162">
    <property type="entry name" value="Ald_DH_N"/>
</dbReference>
<evidence type="ECO:0000256" key="1">
    <source>
        <dbReference type="ARBA" id="ARBA00009986"/>
    </source>
</evidence>
<dbReference type="InterPro" id="IPR016161">
    <property type="entry name" value="Ald_DH/histidinol_DH"/>
</dbReference>
<comment type="similarity">
    <text evidence="1 4 7">Belongs to the aldehyde dehydrogenase family.</text>
</comment>
<dbReference type="EMBL" id="JACXAH010000002">
    <property type="protein sequence ID" value="MBD1371028.1"/>
    <property type="molecule type" value="Genomic_DNA"/>
</dbReference>
<dbReference type="Gene3D" id="3.40.605.10">
    <property type="entry name" value="Aldehyde Dehydrogenase, Chain A, domain 1"/>
    <property type="match status" value="1"/>
</dbReference>
<keyword evidence="10" id="KW-1185">Reference proteome</keyword>
<dbReference type="PIRSF" id="PIRSF036492">
    <property type="entry name" value="ALDH"/>
    <property type="match status" value="1"/>
</dbReference>
<evidence type="ECO:0000256" key="7">
    <source>
        <dbReference type="RuleBase" id="RU003345"/>
    </source>
</evidence>
<evidence type="ECO:0000313" key="10">
    <source>
        <dbReference type="Proteomes" id="UP000661691"/>
    </source>
</evidence>
<dbReference type="SUPFAM" id="SSF53720">
    <property type="entry name" value="ALDH-like"/>
    <property type="match status" value="1"/>
</dbReference>
<dbReference type="InterPro" id="IPR029510">
    <property type="entry name" value="Ald_DH_CS_GLU"/>
</dbReference>
<dbReference type="AlphaFoldDB" id="A0A926NCQ4"/>
<protein>
    <recommendedName>
        <fullName evidence="4">Aldehyde dehydrogenase</fullName>
    </recommendedName>
</protein>
<evidence type="ECO:0000256" key="5">
    <source>
        <dbReference type="PIRSR" id="PIRSR036492-1"/>
    </source>
</evidence>
<dbReference type="PROSITE" id="PS00070">
    <property type="entry name" value="ALDEHYDE_DEHYDR_CYS"/>
    <property type="match status" value="1"/>
</dbReference>
<dbReference type="CDD" id="cd07136">
    <property type="entry name" value="ALDH_YwdH-P39616"/>
    <property type="match status" value="1"/>
</dbReference>
<evidence type="ECO:0000256" key="6">
    <source>
        <dbReference type="PROSITE-ProRule" id="PRU10007"/>
    </source>
</evidence>
<evidence type="ECO:0000259" key="8">
    <source>
        <dbReference type="Pfam" id="PF00171"/>
    </source>
</evidence>
<dbReference type="InterPro" id="IPR016163">
    <property type="entry name" value="Ald_DH_C"/>
</dbReference>
<dbReference type="GO" id="GO:0006081">
    <property type="term" value="P:aldehyde metabolic process"/>
    <property type="evidence" value="ECO:0007669"/>
    <property type="project" value="InterPro"/>
</dbReference>
<dbReference type="FunFam" id="3.40.605.10:FF:000004">
    <property type="entry name" value="Aldehyde dehydrogenase"/>
    <property type="match status" value="1"/>
</dbReference>
<dbReference type="Proteomes" id="UP000661691">
    <property type="component" value="Unassembled WGS sequence"/>
</dbReference>